<comment type="caution">
    <text evidence="1">The sequence shown here is derived from an EMBL/GenBank/DDBJ whole genome shotgun (WGS) entry which is preliminary data.</text>
</comment>
<protein>
    <submittedName>
        <fullName evidence="1">Uncharacterized protein</fullName>
    </submittedName>
</protein>
<organism evidence="1 2">
    <name type="scientific">Orbilia oligospora</name>
    <name type="common">Nematode-trapping fungus</name>
    <name type="synonym">Arthrobotrys oligospora</name>
    <dbReference type="NCBI Taxonomy" id="2813651"/>
    <lineage>
        <taxon>Eukaryota</taxon>
        <taxon>Fungi</taxon>
        <taxon>Dikarya</taxon>
        <taxon>Ascomycota</taxon>
        <taxon>Pezizomycotina</taxon>
        <taxon>Orbiliomycetes</taxon>
        <taxon>Orbiliales</taxon>
        <taxon>Orbiliaceae</taxon>
        <taxon>Orbilia</taxon>
    </lineage>
</organism>
<gene>
    <name evidence="1" type="ORF">EYR41_007675</name>
</gene>
<accession>A0A8H2DYM6</accession>
<sequence length="118" mass="13070">MNKANILTSPFDTKCFDASVSARPYKNSIIQPSTGVKTVWTAVAIKAAGISEIFSRRQKIVTCIKAAIGIQATDPSNSRKTAEKKTLTYHQEQLPPINISNHFQCAIFLYSTSRNYLC</sequence>
<evidence type="ECO:0000313" key="2">
    <source>
        <dbReference type="Proteomes" id="UP000297595"/>
    </source>
</evidence>
<evidence type="ECO:0000313" key="1">
    <source>
        <dbReference type="EMBL" id="TGJ68636.1"/>
    </source>
</evidence>
<dbReference type="EMBL" id="SOZJ01000004">
    <property type="protein sequence ID" value="TGJ68636.1"/>
    <property type="molecule type" value="Genomic_DNA"/>
</dbReference>
<name>A0A8H2DYM6_ORBOL</name>
<reference evidence="1 2" key="1">
    <citation type="submission" date="2019-03" db="EMBL/GenBank/DDBJ databases">
        <title>Nematode-trapping fungi genome.</title>
        <authorList>
            <person name="Vidal-Diez De Ulzurrun G."/>
        </authorList>
    </citation>
    <scope>NUCLEOTIDE SEQUENCE [LARGE SCALE GENOMIC DNA]</scope>
    <source>
        <strain evidence="1 2">TWF154</strain>
    </source>
</reference>
<dbReference type="AlphaFoldDB" id="A0A8H2DYM6"/>
<proteinExistence type="predicted"/>
<dbReference type="Proteomes" id="UP000297595">
    <property type="component" value="Unassembled WGS sequence"/>
</dbReference>